<comment type="caution">
    <text evidence="14">The sequence shown here is derived from an EMBL/GenBank/DDBJ whole genome shotgun (WGS) entry which is preliminary data.</text>
</comment>
<dbReference type="Proteomes" id="UP000054976">
    <property type="component" value="Unassembled WGS sequence"/>
</dbReference>
<evidence type="ECO:0000313" key="15">
    <source>
        <dbReference type="Proteomes" id="UP000054976"/>
    </source>
</evidence>
<dbReference type="GO" id="GO:0004519">
    <property type="term" value="F:endonuclease activity"/>
    <property type="evidence" value="ECO:0007669"/>
    <property type="project" value="UniProtKB-KW"/>
</dbReference>
<dbReference type="GO" id="GO:0051607">
    <property type="term" value="P:defense response to virus"/>
    <property type="evidence" value="ECO:0007669"/>
    <property type="project" value="UniProtKB-KW"/>
</dbReference>
<comment type="cofactor">
    <cofactor evidence="1">
        <name>a divalent metal cation</name>
        <dbReference type="ChEBI" id="CHEBI:60240"/>
    </cofactor>
</comment>
<keyword evidence="6" id="KW-0547">Nucleotide-binding</keyword>
<keyword evidence="8" id="KW-0378">Hydrolase</keyword>
<dbReference type="Pfam" id="PF01966">
    <property type="entry name" value="HD"/>
    <property type="match status" value="1"/>
</dbReference>
<evidence type="ECO:0000256" key="9">
    <source>
        <dbReference type="ARBA" id="ARBA00022839"/>
    </source>
</evidence>
<dbReference type="EMBL" id="BCNO01000003">
    <property type="protein sequence ID" value="GAQ95568.1"/>
    <property type="molecule type" value="Genomic_DNA"/>
</dbReference>
<dbReference type="InterPro" id="IPR013408">
    <property type="entry name" value="Cas10/Csm1"/>
</dbReference>
<evidence type="ECO:0000256" key="7">
    <source>
        <dbReference type="ARBA" id="ARBA00022759"/>
    </source>
</evidence>
<dbReference type="AlphaFoldDB" id="A0A0U9HR98"/>
<evidence type="ECO:0000256" key="1">
    <source>
        <dbReference type="ARBA" id="ARBA00001968"/>
    </source>
</evidence>
<dbReference type="GO" id="GO:0004527">
    <property type="term" value="F:exonuclease activity"/>
    <property type="evidence" value="ECO:0007669"/>
    <property type="project" value="UniProtKB-KW"/>
</dbReference>
<evidence type="ECO:0000256" key="5">
    <source>
        <dbReference type="ARBA" id="ARBA00022722"/>
    </source>
</evidence>
<dbReference type="NCBIfam" id="TIGR02578">
    <property type="entry name" value="cas_TM1811_Csm1"/>
    <property type="match status" value="1"/>
</dbReference>
<dbReference type="PANTHER" id="PTHR36528:SF1">
    <property type="entry name" value="CRISPR SYSTEM SINGLE-STRAND-SPECIFIC DEOXYRIBONUCLEASE CAS10_CSM1 (SUBTYPE III-A)"/>
    <property type="match status" value="1"/>
</dbReference>
<dbReference type="SUPFAM" id="SSF109604">
    <property type="entry name" value="HD-domain/PDEase-like"/>
    <property type="match status" value="1"/>
</dbReference>
<dbReference type="RefSeq" id="WP_059177005.1">
    <property type="nucleotide sequence ID" value="NZ_BCNO01000003.1"/>
</dbReference>
<dbReference type="GO" id="GO:0016740">
    <property type="term" value="F:transferase activity"/>
    <property type="evidence" value="ECO:0007669"/>
    <property type="project" value="UniProtKB-KW"/>
</dbReference>
<keyword evidence="4" id="KW-0808">Transferase</keyword>
<proteinExistence type="inferred from homology"/>
<comment type="similarity">
    <text evidence="2">Belongs to the CRISPR-associated Cas10/Csm1 family.</text>
</comment>
<dbReference type="OrthoDB" id="9768769at2"/>
<dbReference type="InterPro" id="IPR043128">
    <property type="entry name" value="Rev_trsase/Diguanyl_cyclase"/>
</dbReference>
<dbReference type="Pfam" id="PF22335">
    <property type="entry name" value="Cas10-Cmr2_palm2"/>
    <property type="match status" value="1"/>
</dbReference>
<evidence type="ECO:0000313" key="14">
    <source>
        <dbReference type="EMBL" id="GAQ95568.1"/>
    </source>
</evidence>
<evidence type="ECO:0000256" key="12">
    <source>
        <dbReference type="ARBA" id="ARBA00032922"/>
    </source>
</evidence>
<keyword evidence="15" id="KW-1185">Reference proteome</keyword>
<organism evidence="14 15">
    <name type="scientific">Thermodesulfovibrio aggregans</name>
    <dbReference type="NCBI Taxonomy" id="86166"/>
    <lineage>
        <taxon>Bacteria</taxon>
        <taxon>Pseudomonadati</taxon>
        <taxon>Nitrospirota</taxon>
        <taxon>Thermodesulfovibrionia</taxon>
        <taxon>Thermodesulfovibrionales</taxon>
        <taxon>Thermodesulfovibrionaceae</taxon>
        <taxon>Thermodesulfovibrio</taxon>
    </lineage>
</organism>
<dbReference type="CDD" id="cd09680">
    <property type="entry name" value="Cas10_III"/>
    <property type="match status" value="1"/>
</dbReference>
<dbReference type="GO" id="GO:0005524">
    <property type="term" value="F:ATP binding"/>
    <property type="evidence" value="ECO:0007669"/>
    <property type="project" value="UniProtKB-KW"/>
</dbReference>
<evidence type="ECO:0000256" key="4">
    <source>
        <dbReference type="ARBA" id="ARBA00022679"/>
    </source>
</evidence>
<keyword evidence="11" id="KW-0051">Antiviral defense</keyword>
<dbReference type="InterPro" id="IPR052117">
    <property type="entry name" value="Cas10/Csm1_subtype-III-A"/>
</dbReference>
<keyword evidence="5" id="KW-0540">Nuclease</keyword>
<accession>A0A0U9HR98</accession>
<reference evidence="15" key="1">
    <citation type="submission" date="2016-01" db="EMBL/GenBank/DDBJ databases">
        <title>Draft genome sequence of Thermodesulfovibrio aggregans strain TGE-P1.</title>
        <authorList>
            <person name="Sekiguchi Y."/>
            <person name="Ohashi A."/>
            <person name="Matsuura N."/>
            <person name="Tourlousse M.D."/>
        </authorList>
    </citation>
    <scope>NUCLEOTIDE SEQUENCE [LARGE SCALE GENOMIC DNA]</scope>
    <source>
        <strain evidence="15">TGE-P1</strain>
    </source>
</reference>
<protein>
    <recommendedName>
        <fullName evidence="3">CRISPR system single-strand-specific deoxyribonuclease Cas10/Csm1 (subtype III-A)</fullName>
    </recommendedName>
    <alternativeName>
        <fullName evidence="12">Cyclic oligoadenylate synthase</fullName>
    </alternativeName>
</protein>
<dbReference type="InterPro" id="IPR000160">
    <property type="entry name" value="GGDEF_dom"/>
</dbReference>
<keyword evidence="10" id="KW-0067">ATP-binding</keyword>
<dbReference type="InterPro" id="IPR006674">
    <property type="entry name" value="HD_domain"/>
</dbReference>
<dbReference type="Gene3D" id="3.30.70.270">
    <property type="match status" value="1"/>
</dbReference>
<feature type="domain" description="GGDEF" evidence="13">
    <location>
        <begin position="602"/>
        <end position="740"/>
    </location>
</feature>
<gene>
    <name evidence="14" type="ORF">TAGGR_340</name>
</gene>
<evidence type="ECO:0000256" key="10">
    <source>
        <dbReference type="ARBA" id="ARBA00022840"/>
    </source>
</evidence>
<evidence type="ECO:0000259" key="13">
    <source>
        <dbReference type="PROSITE" id="PS50887"/>
    </source>
</evidence>
<evidence type="ECO:0000256" key="3">
    <source>
        <dbReference type="ARBA" id="ARBA00014333"/>
    </source>
</evidence>
<sequence length="860" mass="99579">MINLEVLKIALAGLLHDIGKFSERAEREIPANYIASNQSLYQPEYKGRYTHQHSLHTAYFLDENYKYFPEELTRHSSDAVSLINLASKHHKPDSPEQLIISEADHLSSGIERKEFEETDTYTRSAREIPLMTILEDISITNKWKENKPENFNFVYPVQMLSPNSIFPIKKDEYGIPKYKELYEKFITLFRNLPHKSCPKLWFEHLDSLLLLCCSSIPSATVGITEKGFKEIVSDISLYDHGRLTAAFATALYIYHSQTNSMDKNSIKDRESEKFIIIEGNLYGIQDFIFSEGGSTVKNAAKLLRGRSFYVSLLSELAADYILEQIGLPITSIVTNAAGKFKIIAPNTEETTNAIKMAKEKINQWLIEKFYGEVSIGIVYIKASYNDFIQQNGVSELLKKIGKASEIQKFDKINILKNGGSVTNYLNDFSSEFGVCPVCNRRAARGRNKIKEDNLCDICYDHVKIGKELVHENRIAITTKDANLKEKLRVPVFDKYQLAFVTGELSELAKEGKVIHFWDINKLWQSDKYSEEKIYSFKLINGYVPRFIEEMDTDEIIEKLTYGEKKEDKIQILETLREDTILSFHHIAKFALEKSDDGYVGVDALGVFKADIDNLGTIFLKGLRPEKRTFSRYTTLSRHLNLFFTLHIPYLCRTKFKQIYTIFAGGDDLFLLGPWTDMISFAKRLSEDFNRYTCENSEITLSAGIYITKPDTPVLTMAEQSEKALEYAKASGKNRITIFNVPVRWNDLEYIENIRNQLNRWLEEQLITRSLIYKLNEILEMVRQERIIRQQQISDPRKLNALTWRSKLYYHVIRNVGKGKTKEDRINIATEILENLVKWLEMPEEAFRIPLWQTIYMKRRA</sequence>
<evidence type="ECO:0000256" key="8">
    <source>
        <dbReference type="ARBA" id="ARBA00022801"/>
    </source>
</evidence>
<keyword evidence="9" id="KW-0269">Exonuclease</keyword>
<keyword evidence="7" id="KW-0255">Endonuclease</keyword>
<dbReference type="Pfam" id="PF18211">
    <property type="entry name" value="Csm1_B"/>
    <property type="match status" value="1"/>
</dbReference>
<evidence type="ECO:0000256" key="6">
    <source>
        <dbReference type="ARBA" id="ARBA00022741"/>
    </source>
</evidence>
<dbReference type="PANTHER" id="PTHR36528">
    <property type="entry name" value="CRISPR SYSTEM SINGLE-STRAND-SPECIFIC DEOXYRIBONUCLEASE CAS10/CSM1 (SUBTYPE III-A)"/>
    <property type="match status" value="1"/>
</dbReference>
<dbReference type="STRING" id="86166.TAGGR_340"/>
<dbReference type="PROSITE" id="PS50887">
    <property type="entry name" value="GGDEF"/>
    <property type="match status" value="1"/>
</dbReference>
<dbReference type="InterPro" id="IPR041062">
    <property type="entry name" value="Csm1_B"/>
</dbReference>
<evidence type="ECO:0000256" key="2">
    <source>
        <dbReference type="ARBA" id="ARBA00005700"/>
    </source>
</evidence>
<dbReference type="InterPro" id="IPR054767">
    <property type="entry name" value="Cas10-Cmr2_palm2"/>
</dbReference>
<dbReference type="Gene3D" id="1.10.3210.10">
    <property type="entry name" value="Hypothetical protein af1432"/>
    <property type="match status" value="1"/>
</dbReference>
<evidence type="ECO:0000256" key="11">
    <source>
        <dbReference type="ARBA" id="ARBA00023118"/>
    </source>
</evidence>
<name>A0A0U9HR98_9BACT</name>